<comment type="similarity">
    <text evidence="1">Belongs to the H-rev107 family.</text>
</comment>
<evidence type="ECO:0000256" key="1">
    <source>
        <dbReference type="ARBA" id="ARBA00007824"/>
    </source>
</evidence>
<dbReference type="InterPro" id="IPR007053">
    <property type="entry name" value="LRAT_dom"/>
</dbReference>
<evidence type="ECO:0000313" key="8">
    <source>
        <dbReference type="Proteomes" id="UP000838412"/>
    </source>
</evidence>
<sequence>MLRSNYPDNRGDEYEYSRVVVVRGVQLKSGDLLEFPRKLGHSHWAVYAGNENVVHRTGSNDGLNLHPASSASVSGVQLDKAKVKEEPLSKVAGASKFYINNYKDKDKKQAVLPGLKIVERARSQLGKSGYNLFFNNCEHFATWCRYGKGTSKQVSDAASFIIIIIIIIVAAFICRRCGPPLLSTHFCPKPAFSLLPK</sequence>
<evidence type="ECO:0000259" key="6">
    <source>
        <dbReference type="Pfam" id="PF04970"/>
    </source>
</evidence>
<keyword evidence="2" id="KW-0808">Transferase</keyword>
<keyword evidence="8" id="KW-1185">Reference proteome</keyword>
<dbReference type="Gene3D" id="3.90.1720.10">
    <property type="entry name" value="endopeptidase domain like (from Nostoc punctiforme)"/>
    <property type="match status" value="1"/>
</dbReference>
<keyword evidence="5" id="KW-0472">Membrane</keyword>
<dbReference type="Proteomes" id="UP000838412">
    <property type="component" value="Chromosome 13"/>
</dbReference>
<dbReference type="PANTHER" id="PTHR13943:SF77">
    <property type="entry name" value="LRAT DOMAIN-CONTAINING PROTEIN"/>
    <property type="match status" value="1"/>
</dbReference>
<evidence type="ECO:0000256" key="2">
    <source>
        <dbReference type="ARBA" id="ARBA00022679"/>
    </source>
</evidence>
<keyword evidence="5" id="KW-1133">Transmembrane helix</keyword>
<evidence type="ECO:0000256" key="3">
    <source>
        <dbReference type="ARBA" id="ARBA00022801"/>
    </source>
</evidence>
<keyword evidence="5" id="KW-0812">Transmembrane</keyword>
<feature type="domain" description="LRAT" evidence="6">
    <location>
        <begin position="26"/>
        <end position="148"/>
    </location>
</feature>
<feature type="transmembrane region" description="Helical" evidence="5">
    <location>
        <begin position="154"/>
        <end position="173"/>
    </location>
</feature>
<dbReference type="InterPro" id="IPR051496">
    <property type="entry name" value="H-rev107_PLA/AT"/>
</dbReference>
<evidence type="ECO:0000256" key="4">
    <source>
        <dbReference type="ARBA" id="ARBA00023098"/>
    </source>
</evidence>
<dbReference type="GO" id="GO:0008970">
    <property type="term" value="F:phospholipase A1 activity"/>
    <property type="evidence" value="ECO:0007669"/>
    <property type="project" value="TreeGrafter"/>
</dbReference>
<keyword evidence="4" id="KW-0443">Lipid metabolism</keyword>
<name>A0A8J9YYT0_BRALA</name>
<keyword evidence="3" id="KW-0378">Hydrolase</keyword>
<evidence type="ECO:0000256" key="5">
    <source>
        <dbReference type="SAM" id="Phobius"/>
    </source>
</evidence>
<dbReference type="GO" id="GO:0070292">
    <property type="term" value="P:N-acylphosphatidylethanolamine metabolic process"/>
    <property type="evidence" value="ECO:0007669"/>
    <property type="project" value="TreeGrafter"/>
</dbReference>
<dbReference type="AlphaFoldDB" id="A0A8J9YYT0"/>
<evidence type="ECO:0000313" key="7">
    <source>
        <dbReference type="EMBL" id="CAH1244078.1"/>
    </source>
</evidence>
<dbReference type="GO" id="GO:0005737">
    <property type="term" value="C:cytoplasm"/>
    <property type="evidence" value="ECO:0007669"/>
    <property type="project" value="TreeGrafter"/>
</dbReference>
<dbReference type="EMBL" id="OV696698">
    <property type="protein sequence ID" value="CAH1244078.1"/>
    <property type="molecule type" value="Genomic_DNA"/>
</dbReference>
<reference evidence="7" key="1">
    <citation type="submission" date="2022-01" db="EMBL/GenBank/DDBJ databases">
        <authorList>
            <person name="Braso-Vives M."/>
        </authorList>
    </citation>
    <scope>NUCLEOTIDE SEQUENCE</scope>
</reference>
<dbReference type="PANTHER" id="PTHR13943">
    <property type="entry name" value="HRAS-LIKE SUPPRESSOR - RELATED"/>
    <property type="match status" value="1"/>
</dbReference>
<dbReference type="GO" id="GO:0004623">
    <property type="term" value="F:phospholipase A2 activity"/>
    <property type="evidence" value="ECO:0007669"/>
    <property type="project" value="TreeGrafter"/>
</dbReference>
<dbReference type="OrthoDB" id="421951at2759"/>
<proteinExistence type="inferred from homology"/>
<gene>
    <name evidence="7" type="primary">HRASLS2</name>
    <name evidence="7" type="ORF">BLAG_LOCUS6815</name>
</gene>
<accession>A0A8J9YYT0</accession>
<organism evidence="7 8">
    <name type="scientific">Branchiostoma lanceolatum</name>
    <name type="common">Common lancelet</name>
    <name type="synonym">Amphioxus lanceolatum</name>
    <dbReference type="NCBI Taxonomy" id="7740"/>
    <lineage>
        <taxon>Eukaryota</taxon>
        <taxon>Metazoa</taxon>
        <taxon>Chordata</taxon>
        <taxon>Cephalochordata</taxon>
        <taxon>Leptocardii</taxon>
        <taxon>Amphioxiformes</taxon>
        <taxon>Branchiostomatidae</taxon>
        <taxon>Branchiostoma</taxon>
    </lineage>
</organism>
<protein>
    <submittedName>
        <fullName evidence="7">HRASLS2 protein</fullName>
    </submittedName>
</protein>
<dbReference type="Pfam" id="PF04970">
    <property type="entry name" value="LRAT"/>
    <property type="match status" value="1"/>
</dbReference>
<dbReference type="GO" id="GO:0016410">
    <property type="term" value="F:N-acyltransferase activity"/>
    <property type="evidence" value="ECO:0007669"/>
    <property type="project" value="TreeGrafter"/>
</dbReference>